<accession>A0A3B0S4W9</accession>
<dbReference type="EMBL" id="UOEK01000160">
    <property type="protein sequence ID" value="VAV99299.1"/>
    <property type="molecule type" value="Genomic_DNA"/>
</dbReference>
<organism evidence="1">
    <name type="scientific">hydrothermal vent metagenome</name>
    <dbReference type="NCBI Taxonomy" id="652676"/>
    <lineage>
        <taxon>unclassified sequences</taxon>
        <taxon>metagenomes</taxon>
        <taxon>ecological metagenomes</taxon>
    </lineage>
</organism>
<feature type="non-terminal residue" evidence="1">
    <location>
        <position position="42"/>
    </location>
</feature>
<name>A0A3B0S4W9_9ZZZZ</name>
<protein>
    <submittedName>
        <fullName evidence="1">Uncharacterized protein</fullName>
    </submittedName>
</protein>
<reference evidence="1" key="1">
    <citation type="submission" date="2018-06" db="EMBL/GenBank/DDBJ databases">
        <authorList>
            <person name="Zhirakovskaya E."/>
        </authorList>
    </citation>
    <scope>NUCLEOTIDE SEQUENCE</scope>
</reference>
<gene>
    <name evidence="1" type="ORF">MNBD_ACTINO02-488</name>
</gene>
<dbReference type="AlphaFoldDB" id="A0A3B0S4W9"/>
<proteinExistence type="predicted"/>
<sequence>MRSARVVGADIRCGDDREWGETYLRVNLARPRMNGYVNRAEA</sequence>
<evidence type="ECO:0000313" key="1">
    <source>
        <dbReference type="EMBL" id="VAV99299.1"/>
    </source>
</evidence>